<sequence length="324" mass="37476">MDMRRLRGEYKTASNTDITIVACDKHEFEAHAEVLDEKCPKLKKNAAKFDVESGRITLSDTFCEYARVIEKFLDWVYEIPYKPSANQTTREEMGDLMQLTTFAYKYGLSRNKEQLDFEEVLLPYAHQQMDAIINPAKTHAQALDGIRELSIGTNREYAIHQYCNNAHKVYTNKPRRASKKDSPVEEAVADDAEATPASSKKRKKTEKAPDHGLKEGEYLLPTEPPEDDPDGKWCVCGTKDRESFLVLCSTCYKWFHPDCRLRFFSSPRRHQQHRHYTAREYLLTSDLGIGKGGYTADTYRSKREWARGKDWENFKHAFFVCGKC</sequence>
<feature type="domain" description="PHD-type" evidence="5">
    <location>
        <begin position="234"/>
        <end position="259"/>
    </location>
</feature>
<dbReference type="Pfam" id="PF00628">
    <property type="entry name" value="PHD"/>
    <property type="match status" value="1"/>
</dbReference>
<protein>
    <recommendedName>
        <fullName evidence="5">PHD-type domain-containing protein</fullName>
    </recommendedName>
</protein>
<feature type="region of interest" description="Disordered" evidence="4">
    <location>
        <begin position="173"/>
        <end position="229"/>
    </location>
</feature>
<dbReference type="InterPro" id="IPR011333">
    <property type="entry name" value="SKP1/BTB/POZ_sf"/>
</dbReference>
<name>A0AAJ0G5P5_9PEZI</name>
<comment type="caution">
    <text evidence="6">The sequence shown here is derived from an EMBL/GenBank/DDBJ whole genome shotgun (WGS) entry which is preliminary data.</text>
</comment>
<feature type="compositionally biased region" description="Basic and acidic residues" evidence="4">
    <location>
        <begin position="206"/>
        <end position="217"/>
    </location>
</feature>
<dbReference type="SUPFAM" id="SSF57903">
    <property type="entry name" value="FYVE/PHD zinc finger"/>
    <property type="match status" value="1"/>
</dbReference>
<dbReference type="Proteomes" id="UP001271007">
    <property type="component" value="Unassembled WGS sequence"/>
</dbReference>
<proteinExistence type="predicted"/>
<keyword evidence="2" id="KW-0863">Zinc-finger</keyword>
<evidence type="ECO:0000256" key="2">
    <source>
        <dbReference type="ARBA" id="ARBA00022771"/>
    </source>
</evidence>
<evidence type="ECO:0000256" key="3">
    <source>
        <dbReference type="ARBA" id="ARBA00022833"/>
    </source>
</evidence>
<keyword evidence="1" id="KW-0479">Metal-binding</keyword>
<dbReference type="Gene3D" id="3.30.710.10">
    <property type="entry name" value="Potassium Channel Kv1.1, Chain A"/>
    <property type="match status" value="1"/>
</dbReference>
<gene>
    <name evidence="6" type="ORF">LTR09_010353</name>
</gene>
<dbReference type="InterPro" id="IPR011011">
    <property type="entry name" value="Znf_FYVE_PHD"/>
</dbReference>
<dbReference type="GO" id="GO:0008270">
    <property type="term" value="F:zinc ion binding"/>
    <property type="evidence" value="ECO:0007669"/>
    <property type="project" value="UniProtKB-KW"/>
</dbReference>
<keyword evidence="7" id="KW-1185">Reference proteome</keyword>
<accession>A0AAJ0G5P5</accession>
<evidence type="ECO:0000313" key="7">
    <source>
        <dbReference type="Proteomes" id="UP001271007"/>
    </source>
</evidence>
<dbReference type="InterPro" id="IPR013083">
    <property type="entry name" value="Znf_RING/FYVE/PHD"/>
</dbReference>
<evidence type="ECO:0000259" key="5">
    <source>
        <dbReference type="Pfam" id="PF00628"/>
    </source>
</evidence>
<evidence type="ECO:0000313" key="6">
    <source>
        <dbReference type="EMBL" id="KAK3048360.1"/>
    </source>
</evidence>
<dbReference type="EMBL" id="JAWDJX010000050">
    <property type="protein sequence ID" value="KAK3048360.1"/>
    <property type="molecule type" value="Genomic_DNA"/>
</dbReference>
<dbReference type="AlphaFoldDB" id="A0AAJ0G5P5"/>
<dbReference type="InterPro" id="IPR019787">
    <property type="entry name" value="Znf_PHD-finger"/>
</dbReference>
<keyword evidence="3" id="KW-0862">Zinc</keyword>
<reference evidence="6" key="1">
    <citation type="submission" date="2023-04" db="EMBL/GenBank/DDBJ databases">
        <title>Black Yeasts Isolated from many extreme environments.</title>
        <authorList>
            <person name="Coleine C."/>
            <person name="Stajich J.E."/>
            <person name="Selbmann L."/>
        </authorList>
    </citation>
    <scope>NUCLEOTIDE SEQUENCE</scope>
    <source>
        <strain evidence="6">CCFEE 5312</strain>
    </source>
</reference>
<evidence type="ECO:0000256" key="1">
    <source>
        <dbReference type="ARBA" id="ARBA00022723"/>
    </source>
</evidence>
<organism evidence="6 7">
    <name type="scientific">Extremus antarcticus</name>
    <dbReference type="NCBI Taxonomy" id="702011"/>
    <lineage>
        <taxon>Eukaryota</taxon>
        <taxon>Fungi</taxon>
        <taxon>Dikarya</taxon>
        <taxon>Ascomycota</taxon>
        <taxon>Pezizomycotina</taxon>
        <taxon>Dothideomycetes</taxon>
        <taxon>Dothideomycetidae</taxon>
        <taxon>Mycosphaerellales</taxon>
        <taxon>Extremaceae</taxon>
        <taxon>Extremus</taxon>
    </lineage>
</organism>
<dbReference type="Gene3D" id="3.30.40.10">
    <property type="entry name" value="Zinc/RING finger domain, C3HC4 (zinc finger)"/>
    <property type="match status" value="1"/>
</dbReference>
<evidence type="ECO:0000256" key="4">
    <source>
        <dbReference type="SAM" id="MobiDB-lite"/>
    </source>
</evidence>